<evidence type="ECO:0000313" key="2">
    <source>
        <dbReference type="EnsemblFungi" id="MAPG_03919T0"/>
    </source>
</evidence>
<protein>
    <submittedName>
        <fullName evidence="1 2">Uncharacterized protein</fullName>
    </submittedName>
</protein>
<reference evidence="1" key="2">
    <citation type="submission" date="2010-05" db="EMBL/GenBank/DDBJ databases">
        <title>The Genome Sequence of Magnaporthe poae strain ATCC 64411.</title>
        <authorList>
            <consortium name="The Broad Institute Genome Sequencing Platform"/>
            <consortium name="Broad Institute Genome Sequencing Center for Infectious Disease"/>
            <person name="Ma L.-J."/>
            <person name="Dead R."/>
            <person name="Young S."/>
            <person name="Zeng Q."/>
            <person name="Koehrsen M."/>
            <person name="Alvarado L."/>
            <person name="Berlin A."/>
            <person name="Chapman S.B."/>
            <person name="Chen Z."/>
            <person name="Freedman E."/>
            <person name="Gellesch M."/>
            <person name="Goldberg J."/>
            <person name="Griggs A."/>
            <person name="Gujja S."/>
            <person name="Heilman E.R."/>
            <person name="Heiman D."/>
            <person name="Hepburn T."/>
            <person name="Howarth C."/>
            <person name="Jen D."/>
            <person name="Larson L."/>
            <person name="Mehta T."/>
            <person name="Neiman D."/>
            <person name="Pearson M."/>
            <person name="Roberts A."/>
            <person name="Saif S."/>
            <person name="Shea T."/>
            <person name="Shenoy N."/>
            <person name="Sisk P."/>
            <person name="Stolte C."/>
            <person name="Sykes S."/>
            <person name="Walk T."/>
            <person name="White J."/>
            <person name="Yandava C."/>
            <person name="Haas B."/>
            <person name="Nusbaum C."/>
            <person name="Birren B."/>
        </authorList>
    </citation>
    <scope>NUCLEOTIDE SEQUENCE</scope>
    <source>
        <strain evidence="1">ATCC 64411</strain>
    </source>
</reference>
<dbReference type="EnsemblFungi" id="MAPG_03919T0">
    <property type="protein sequence ID" value="MAPG_03919T0"/>
    <property type="gene ID" value="MAPG_03919"/>
</dbReference>
<gene>
    <name evidence="1" type="ORF">MAPG_03919</name>
</gene>
<proteinExistence type="predicted"/>
<dbReference type="AlphaFoldDB" id="A0A0C4DVB7"/>
<keyword evidence="3" id="KW-1185">Reference proteome</keyword>
<dbReference type="EMBL" id="ADBL01000926">
    <property type="status" value="NOT_ANNOTATED_CDS"/>
    <property type="molecule type" value="Genomic_DNA"/>
</dbReference>
<reference evidence="2" key="5">
    <citation type="submission" date="2015-06" db="UniProtKB">
        <authorList>
            <consortium name="EnsemblFungi"/>
        </authorList>
    </citation>
    <scope>IDENTIFICATION</scope>
    <source>
        <strain evidence="2">ATCC 64411</strain>
    </source>
</reference>
<sequence>MRRRHLDGDECPYDLEAEAPRSLQAPGPGSPSIFLADGAIGRAGEMDRAVLATQKLSDSVRLGRRAFPW</sequence>
<evidence type="ECO:0000313" key="3">
    <source>
        <dbReference type="Proteomes" id="UP000011715"/>
    </source>
</evidence>
<organism evidence="2 3">
    <name type="scientific">Magnaporthiopsis poae (strain ATCC 64411 / 73-15)</name>
    <name type="common">Kentucky bluegrass fungus</name>
    <name type="synonym">Magnaporthe poae</name>
    <dbReference type="NCBI Taxonomy" id="644358"/>
    <lineage>
        <taxon>Eukaryota</taxon>
        <taxon>Fungi</taxon>
        <taxon>Dikarya</taxon>
        <taxon>Ascomycota</taxon>
        <taxon>Pezizomycotina</taxon>
        <taxon>Sordariomycetes</taxon>
        <taxon>Sordariomycetidae</taxon>
        <taxon>Magnaporthales</taxon>
        <taxon>Magnaporthaceae</taxon>
        <taxon>Magnaporthiopsis</taxon>
    </lineage>
</organism>
<accession>A0A0C4DVB7</accession>
<evidence type="ECO:0000313" key="1">
    <source>
        <dbReference type="EMBL" id="KLU84885.1"/>
    </source>
</evidence>
<dbReference type="Proteomes" id="UP000011715">
    <property type="component" value="Unassembled WGS sequence"/>
</dbReference>
<name>A0A0C4DVB7_MAGP6</name>
<reference evidence="1" key="3">
    <citation type="submission" date="2011-03" db="EMBL/GenBank/DDBJ databases">
        <title>Annotation of Magnaporthe poae ATCC 64411.</title>
        <authorList>
            <person name="Ma L.-J."/>
            <person name="Dead R."/>
            <person name="Young S.K."/>
            <person name="Zeng Q."/>
            <person name="Gargeya S."/>
            <person name="Fitzgerald M."/>
            <person name="Haas B."/>
            <person name="Abouelleil A."/>
            <person name="Alvarado L."/>
            <person name="Arachchi H.M."/>
            <person name="Berlin A."/>
            <person name="Brown A."/>
            <person name="Chapman S.B."/>
            <person name="Chen Z."/>
            <person name="Dunbar C."/>
            <person name="Freedman E."/>
            <person name="Gearin G."/>
            <person name="Gellesch M."/>
            <person name="Goldberg J."/>
            <person name="Griggs A."/>
            <person name="Gujja S."/>
            <person name="Heiman D."/>
            <person name="Howarth C."/>
            <person name="Larson L."/>
            <person name="Lui A."/>
            <person name="MacDonald P.J.P."/>
            <person name="Mehta T."/>
            <person name="Montmayeur A."/>
            <person name="Murphy C."/>
            <person name="Neiman D."/>
            <person name="Pearson M."/>
            <person name="Priest M."/>
            <person name="Roberts A."/>
            <person name="Saif S."/>
            <person name="Shea T."/>
            <person name="Shenoy N."/>
            <person name="Sisk P."/>
            <person name="Stolte C."/>
            <person name="Sykes S."/>
            <person name="Yandava C."/>
            <person name="Wortman J."/>
            <person name="Nusbaum C."/>
            <person name="Birren B."/>
        </authorList>
    </citation>
    <scope>NUCLEOTIDE SEQUENCE</scope>
    <source>
        <strain evidence="1">ATCC 64411</strain>
    </source>
</reference>
<dbReference type="EMBL" id="GL876968">
    <property type="protein sequence ID" value="KLU84885.1"/>
    <property type="molecule type" value="Genomic_DNA"/>
</dbReference>
<dbReference type="VEuPathDB" id="FungiDB:MAPG_03919"/>
<reference evidence="2" key="4">
    <citation type="journal article" date="2015" name="G3 (Bethesda)">
        <title>Genome sequences of three phytopathogenic species of the Magnaporthaceae family of fungi.</title>
        <authorList>
            <person name="Okagaki L.H."/>
            <person name="Nunes C.C."/>
            <person name="Sailsbery J."/>
            <person name="Clay B."/>
            <person name="Brown D."/>
            <person name="John T."/>
            <person name="Oh Y."/>
            <person name="Young N."/>
            <person name="Fitzgerald M."/>
            <person name="Haas B.J."/>
            <person name="Zeng Q."/>
            <person name="Young S."/>
            <person name="Adiconis X."/>
            <person name="Fan L."/>
            <person name="Levin J.Z."/>
            <person name="Mitchell T.K."/>
            <person name="Okubara P.A."/>
            <person name="Farman M.L."/>
            <person name="Kohn L.M."/>
            <person name="Birren B."/>
            <person name="Ma L.-J."/>
            <person name="Dean R.A."/>
        </authorList>
    </citation>
    <scope>NUCLEOTIDE SEQUENCE</scope>
    <source>
        <strain evidence="2">ATCC 64411 / 73-15</strain>
    </source>
</reference>
<reference evidence="3" key="1">
    <citation type="submission" date="2010-05" db="EMBL/GenBank/DDBJ databases">
        <title>The genome sequence of Magnaporthe poae strain ATCC 64411.</title>
        <authorList>
            <person name="Ma L.-J."/>
            <person name="Dead R."/>
            <person name="Young S."/>
            <person name="Zeng Q."/>
            <person name="Koehrsen M."/>
            <person name="Alvarado L."/>
            <person name="Berlin A."/>
            <person name="Chapman S.B."/>
            <person name="Chen Z."/>
            <person name="Freedman E."/>
            <person name="Gellesch M."/>
            <person name="Goldberg J."/>
            <person name="Griggs A."/>
            <person name="Gujja S."/>
            <person name="Heilman E.R."/>
            <person name="Heiman D."/>
            <person name="Hepburn T."/>
            <person name="Howarth C."/>
            <person name="Jen D."/>
            <person name="Larson L."/>
            <person name="Mehta T."/>
            <person name="Neiman D."/>
            <person name="Pearson M."/>
            <person name="Roberts A."/>
            <person name="Saif S."/>
            <person name="Shea T."/>
            <person name="Shenoy N."/>
            <person name="Sisk P."/>
            <person name="Stolte C."/>
            <person name="Sykes S."/>
            <person name="Walk T."/>
            <person name="White J."/>
            <person name="Yandava C."/>
            <person name="Haas B."/>
            <person name="Nusbaum C."/>
            <person name="Birren B."/>
        </authorList>
    </citation>
    <scope>NUCLEOTIDE SEQUENCE [LARGE SCALE GENOMIC DNA]</scope>
    <source>
        <strain evidence="3">ATCC 64411 / 73-15</strain>
    </source>
</reference>